<feature type="region of interest" description="Disordered" evidence="2">
    <location>
        <begin position="124"/>
        <end position="146"/>
    </location>
</feature>
<dbReference type="InterPro" id="IPR003961">
    <property type="entry name" value="FN3_dom"/>
</dbReference>
<dbReference type="PROSITE" id="PS50853">
    <property type="entry name" value="FN3"/>
    <property type="match status" value="1"/>
</dbReference>
<accession>A0A915DB67</accession>
<name>A0A915DB67_9BILA</name>
<feature type="compositionally biased region" description="Polar residues" evidence="2">
    <location>
        <begin position="1"/>
        <end position="11"/>
    </location>
</feature>
<feature type="domain" description="Fibronectin type-III" evidence="3">
    <location>
        <begin position="48"/>
        <end position="141"/>
    </location>
</feature>
<evidence type="ECO:0000313" key="5">
    <source>
        <dbReference type="WBParaSite" id="jg18067"/>
    </source>
</evidence>
<dbReference type="CDD" id="cd00063">
    <property type="entry name" value="FN3"/>
    <property type="match status" value="1"/>
</dbReference>
<keyword evidence="4" id="KW-1185">Reference proteome</keyword>
<dbReference type="InterPro" id="IPR036116">
    <property type="entry name" value="FN3_sf"/>
</dbReference>
<dbReference type="InterPro" id="IPR050964">
    <property type="entry name" value="Striated_Muscle_Regulatory"/>
</dbReference>
<evidence type="ECO:0000259" key="3">
    <source>
        <dbReference type="PROSITE" id="PS50853"/>
    </source>
</evidence>
<evidence type="ECO:0000256" key="1">
    <source>
        <dbReference type="ARBA" id="ARBA00022737"/>
    </source>
</evidence>
<dbReference type="PANTHER" id="PTHR13817:SF151">
    <property type="entry name" value="TITIN"/>
    <property type="match status" value="1"/>
</dbReference>
<reference evidence="5" key="1">
    <citation type="submission" date="2022-11" db="UniProtKB">
        <authorList>
            <consortium name="WormBaseParasite"/>
        </authorList>
    </citation>
    <scope>IDENTIFICATION</scope>
</reference>
<dbReference type="InterPro" id="IPR013783">
    <property type="entry name" value="Ig-like_fold"/>
</dbReference>
<proteinExistence type="predicted"/>
<dbReference type="Proteomes" id="UP000887574">
    <property type="component" value="Unplaced"/>
</dbReference>
<dbReference type="GO" id="GO:0045214">
    <property type="term" value="P:sarcomere organization"/>
    <property type="evidence" value="ECO:0007669"/>
    <property type="project" value="TreeGrafter"/>
</dbReference>
<dbReference type="SUPFAM" id="SSF49265">
    <property type="entry name" value="Fibronectin type III"/>
    <property type="match status" value="1"/>
</dbReference>
<dbReference type="Pfam" id="PF00041">
    <property type="entry name" value="fn3"/>
    <property type="match status" value="1"/>
</dbReference>
<dbReference type="PRINTS" id="PR00014">
    <property type="entry name" value="FNTYPEIII"/>
</dbReference>
<dbReference type="Gene3D" id="2.60.40.10">
    <property type="entry name" value="Immunoglobulins"/>
    <property type="match status" value="1"/>
</dbReference>
<feature type="compositionally biased region" description="Low complexity" evidence="2">
    <location>
        <begin position="125"/>
        <end position="138"/>
    </location>
</feature>
<protein>
    <submittedName>
        <fullName evidence="5">Fibronectin type-III domain-containing protein</fullName>
    </submittedName>
</protein>
<dbReference type="FunFam" id="2.60.40.10:FF:000056">
    <property type="entry name" value="twitchin isoform X4"/>
    <property type="match status" value="1"/>
</dbReference>
<dbReference type="AlphaFoldDB" id="A0A915DB67"/>
<sequence length="146" mass="16031">MKPASFSSSLHLTHEHRRTMAVNAEGKSDPLDSENTVQAKNPFEKPDKTGAPEATDWDSDHVDSKWAAPTNDGGAPIKQYQIEKRSKYGRWEPAVTVPADVLQATVPDLTKGEEYEFRVIAVNKGGPSDLSDPSSRLSQNQQIVSL</sequence>
<evidence type="ECO:0000313" key="4">
    <source>
        <dbReference type="Proteomes" id="UP000887574"/>
    </source>
</evidence>
<dbReference type="SMART" id="SM00060">
    <property type="entry name" value="FN3"/>
    <property type="match status" value="1"/>
</dbReference>
<dbReference type="PANTHER" id="PTHR13817">
    <property type="entry name" value="TITIN"/>
    <property type="match status" value="1"/>
</dbReference>
<feature type="region of interest" description="Disordered" evidence="2">
    <location>
        <begin position="1"/>
        <end position="77"/>
    </location>
</feature>
<keyword evidence="1" id="KW-0677">Repeat</keyword>
<evidence type="ECO:0000256" key="2">
    <source>
        <dbReference type="SAM" id="MobiDB-lite"/>
    </source>
</evidence>
<dbReference type="WBParaSite" id="jg18067">
    <property type="protein sequence ID" value="jg18067"/>
    <property type="gene ID" value="jg18067"/>
</dbReference>
<organism evidence="4 5">
    <name type="scientific">Ditylenchus dipsaci</name>
    <dbReference type="NCBI Taxonomy" id="166011"/>
    <lineage>
        <taxon>Eukaryota</taxon>
        <taxon>Metazoa</taxon>
        <taxon>Ecdysozoa</taxon>
        <taxon>Nematoda</taxon>
        <taxon>Chromadorea</taxon>
        <taxon>Rhabditida</taxon>
        <taxon>Tylenchina</taxon>
        <taxon>Tylenchomorpha</taxon>
        <taxon>Sphaerularioidea</taxon>
        <taxon>Anguinidae</taxon>
        <taxon>Anguininae</taxon>
        <taxon>Ditylenchus</taxon>
    </lineage>
</organism>
<dbReference type="GO" id="GO:0031430">
    <property type="term" value="C:M band"/>
    <property type="evidence" value="ECO:0007669"/>
    <property type="project" value="TreeGrafter"/>
</dbReference>